<sequence length="292" mass="33647">MHLIKLPPFSVHEELVHPQAHLHTKQTFCVPNEPFIPPSDVQAFLCRELECTILDELAPSFFIFCKRRSSHVNTLHEYISTGSHVIVSEDPGLHLVRKYNVIFIKPVPHCLFNFDFWVSYLVPRQDGSGVVGYDLYDPARLKSSTRSALGLLRSYGYLIKHESDFLVARSNNLVPGDVSYTQFQYFIHPFRELPDFVVSPRYEYGHIRMTRLNLATRILRPRSTGKIFPWSYHKLYYHSGQYLAKFAAPLLFLFASFTLILSSMQVGLAAKETYVDGVWDAFGAVSYVFSIW</sequence>
<dbReference type="Proteomes" id="UP000756921">
    <property type="component" value="Unassembled WGS sequence"/>
</dbReference>
<dbReference type="PANTHER" id="PTHR34414">
    <property type="entry name" value="HET DOMAIN-CONTAINING PROTEIN-RELATED"/>
    <property type="match status" value="1"/>
</dbReference>
<dbReference type="EMBL" id="WJXW01000008">
    <property type="protein sequence ID" value="KAF9733587.1"/>
    <property type="molecule type" value="Genomic_DNA"/>
</dbReference>
<comment type="caution">
    <text evidence="1">The sequence shown here is derived from an EMBL/GenBank/DDBJ whole genome shotgun (WGS) entry which is preliminary data.</text>
</comment>
<evidence type="ECO:0000313" key="1">
    <source>
        <dbReference type="EMBL" id="KAF9733587.1"/>
    </source>
</evidence>
<dbReference type="InterPro" id="IPR046536">
    <property type="entry name" value="DUF6601"/>
</dbReference>
<organism evidence="1 2">
    <name type="scientific">Paraphaeosphaeria minitans</name>
    <dbReference type="NCBI Taxonomy" id="565426"/>
    <lineage>
        <taxon>Eukaryota</taxon>
        <taxon>Fungi</taxon>
        <taxon>Dikarya</taxon>
        <taxon>Ascomycota</taxon>
        <taxon>Pezizomycotina</taxon>
        <taxon>Dothideomycetes</taxon>
        <taxon>Pleosporomycetidae</taxon>
        <taxon>Pleosporales</taxon>
        <taxon>Massarineae</taxon>
        <taxon>Didymosphaeriaceae</taxon>
        <taxon>Paraphaeosphaeria</taxon>
    </lineage>
</organism>
<protein>
    <submittedName>
        <fullName evidence="1">Uncharacterized protein</fullName>
    </submittedName>
</protein>
<dbReference type="Pfam" id="PF20246">
    <property type="entry name" value="DUF6601"/>
    <property type="match status" value="1"/>
</dbReference>
<evidence type="ECO:0000313" key="2">
    <source>
        <dbReference type="Proteomes" id="UP000756921"/>
    </source>
</evidence>
<reference evidence="1" key="1">
    <citation type="journal article" date="2020" name="Mol. Plant Microbe Interact.">
        <title>Genome Sequence of the Biocontrol Agent Coniothyrium minitans strain Conio (IMI 134523).</title>
        <authorList>
            <person name="Patel D."/>
            <person name="Shittu T.A."/>
            <person name="Baroncelli R."/>
            <person name="Muthumeenakshi S."/>
            <person name="Osborne T.H."/>
            <person name="Janganan T.K."/>
            <person name="Sreenivasaprasad S."/>
        </authorList>
    </citation>
    <scope>NUCLEOTIDE SEQUENCE</scope>
    <source>
        <strain evidence="1">Conio</strain>
    </source>
</reference>
<accession>A0A9P6GDH1</accession>
<dbReference type="OrthoDB" id="5086500at2759"/>
<dbReference type="AlphaFoldDB" id="A0A9P6GDH1"/>
<gene>
    <name evidence="1" type="ORF">PMIN01_07930</name>
</gene>
<proteinExistence type="predicted"/>
<keyword evidence="2" id="KW-1185">Reference proteome</keyword>
<name>A0A9P6GDH1_9PLEO</name>
<dbReference type="PANTHER" id="PTHR34414:SF1">
    <property type="entry name" value="SUBTILISIN-LIKE SERINE PROTEASE"/>
    <property type="match status" value="1"/>
</dbReference>